<evidence type="ECO:0000259" key="6">
    <source>
        <dbReference type="PROSITE" id="PS50850"/>
    </source>
</evidence>
<evidence type="ECO:0000256" key="1">
    <source>
        <dbReference type="ARBA" id="ARBA00004141"/>
    </source>
</evidence>
<dbReference type="AlphaFoldDB" id="A0ABD2FAD3"/>
<dbReference type="SUPFAM" id="SSF103473">
    <property type="entry name" value="MFS general substrate transporter"/>
    <property type="match status" value="1"/>
</dbReference>
<feature type="transmembrane region" description="Helical" evidence="5">
    <location>
        <begin position="130"/>
        <end position="151"/>
    </location>
</feature>
<dbReference type="Gene3D" id="1.20.1250.20">
    <property type="entry name" value="MFS general substrate transporter like domains"/>
    <property type="match status" value="2"/>
</dbReference>
<name>A0ABD2FAD3_DAUMA</name>
<keyword evidence="3 5" id="KW-1133">Transmembrane helix</keyword>
<keyword evidence="2 5" id="KW-0812">Transmembrane</keyword>
<comment type="caution">
    <text evidence="7">The sequence shown here is derived from an EMBL/GenBank/DDBJ whole genome shotgun (WGS) entry which is preliminary data.</text>
</comment>
<evidence type="ECO:0000256" key="2">
    <source>
        <dbReference type="ARBA" id="ARBA00022692"/>
    </source>
</evidence>
<feature type="transmembrane region" description="Helical" evidence="5">
    <location>
        <begin position="35"/>
        <end position="55"/>
    </location>
</feature>
<feature type="transmembrane region" description="Helical" evidence="5">
    <location>
        <begin position="217"/>
        <end position="240"/>
    </location>
</feature>
<evidence type="ECO:0000256" key="4">
    <source>
        <dbReference type="ARBA" id="ARBA00023136"/>
    </source>
</evidence>
<dbReference type="PROSITE" id="PS50850">
    <property type="entry name" value="MFS"/>
    <property type="match status" value="1"/>
</dbReference>
<dbReference type="InterPro" id="IPR036259">
    <property type="entry name" value="MFS_trans_sf"/>
</dbReference>
<feature type="transmembrane region" description="Helical" evidence="5">
    <location>
        <begin position="247"/>
        <end position="266"/>
    </location>
</feature>
<keyword evidence="8" id="KW-1185">Reference proteome</keyword>
<dbReference type="GO" id="GO:0016020">
    <property type="term" value="C:membrane"/>
    <property type="evidence" value="ECO:0007669"/>
    <property type="project" value="UniProtKB-SubCell"/>
</dbReference>
<keyword evidence="4 5" id="KW-0472">Membrane</keyword>
<gene>
    <name evidence="7" type="ORF">WCI35_002539</name>
</gene>
<feature type="transmembrane region" description="Helical" evidence="5">
    <location>
        <begin position="92"/>
        <end position="118"/>
    </location>
</feature>
<dbReference type="PANTHER" id="PTHR24064">
    <property type="entry name" value="SOLUTE CARRIER FAMILY 22 MEMBER"/>
    <property type="match status" value="1"/>
</dbReference>
<evidence type="ECO:0000313" key="8">
    <source>
        <dbReference type="Proteomes" id="UP001610411"/>
    </source>
</evidence>
<dbReference type="InterPro" id="IPR020846">
    <property type="entry name" value="MFS_dom"/>
</dbReference>
<evidence type="ECO:0000313" key="7">
    <source>
        <dbReference type="EMBL" id="KAL2805899.1"/>
    </source>
</evidence>
<feature type="non-terminal residue" evidence="7">
    <location>
        <position position="1"/>
    </location>
</feature>
<reference evidence="7 8" key="1">
    <citation type="journal article" date="2024" name="G3 (Bethesda)">
        <title>A hybrid genome assembly of the endangered aye-aye (Daubentonia madagascariensis).</title>
        <authorList>
            <person name="Versoza C.J."/>
            <person name="Pfeifer S.P."/>
        </authorList>
    </citation>
    <scope>NUCLEOTIDE SEQUENCE [LARGE SCALE GENOMIC DNA]</scope>
    <source>
        <strain evidence="7">6821</strain>
    </source>
</reference>
<feature type="transmembrane region" description="Helical" evidence="5">
    <location>
        <begin position="67"/>
        <end position="86"/>
    </location>
</feature>
<evidence type="ECO:0000256" key="5">
    <source>
        <dbReference type="SAM" id="Phobius"/>
    </source>
</evidence>
<feature type="transmembrane region" description="Helical" evidence="5">
    <location>
        <begin position="184"/>
        <end position="205"/>
    </location>
</feature>
<organism evidence="7 8">
    <name type="scientific">Daubentonia madagascariensis</name>
    <name type="common">Aye-aye</name>
    <name type="synonym">Sciurus madagascariensis</name>
    <dbReference type="NCBI Taxonomy" id="31869"/>
    <lineage>
        <taxon>Eukaryota</taxon>
        <taxon>Metazoa</taxon>
        <taxon>Chordata</taxon>
        <taxon>Craniata</taxon>
        <taxon>Vertebrata</taxon>
        <taxon>Euteleostomi</taxon>
        <taxon>Mammalia</taxon>
        <taxon>Eutheria</taxon>
        <taxon>Euarchontoglires</taxon>
        <taxon>Primates</taxon>
        <taxon>Strepsirrhini</taxon>
        <taxon>Chiromyiformes</taxon>
        <taxon>Daubentoniidae</taxon>
        <taxon>Daubentonia</taxon>
    </lineage>
</organism>
<dbReference type="EMBL" id="JBFSEQ010000001">
    <property type="protein sequence ID" value="KAL2805899.1"/>
    <property type="molecule type" value="Genomic_DNA"/>
</dbReference>
<dbReference type="Proteomes" id="UP001610411">
    <property type="component" value="Unassembled WGS sequence"/>
</dbReference>
<protein>
    <submittedName>
        <fullName evidence="7">Solute carrier family 22 member 9</fullName>
    </submittedName>
</protein>
<comment type="subcellular location">
    <subcellularLocation>
        <location evidence="1">Membrane</location>
        <topology evidence="1">Multi-pass membrane protein</topology>
    </subcellularLocation>
</comment>
<proteinExistence type="predicted"/>
<feature type="non-terminal residue" evidence="7">
    <location>
        <position position="283"/>
    </location>
</feature>
<feature type="domain" description="Major facilitator superfamily (MFS) profile" evidence="6">
    <location>
        <begin position="76"/>
        <end position="283"/>
    </location>
</feature>
<accession>A0ABD2FAD3</accession>
<feature type="transmembrane region" description="Helical" evidence="5">
    <location>
        <begin position="157"/>
        <end position="177"/>
    </location>
</feature>
<evidence type="ECO:0000256" key="3">
    <source>
        <dbReference type="ARBA" id="ARBA00022989"/>
    </source>
</evidence>
<sequence length="283" mass="31025">FGRRLMLRWCYLQLVITGTCTAVAPTFLIYCSLRFLAGVAVTTILANGYFLIVEWTSYRFQAMGTRVTVSTSCIGLIILGGLAFAIRDWQTLQLVFSVPLFVIFLSSRYAIILSHYGLNIHLQQLGSNVFLLQCLFGTVIPSANYVALWAINHMGRRVSQMLFMFLLGICILAIIFMPQEMQTLRVTLSALGVAVSSAATLSSVTHGNELIPPVIRATALGIIGIAGNLGATVAPLLMILKVYSPHLPWIIYAAFSIIGGLIVFLLPETRNQPLPDTILDVEN</sequence>